<dbReference type="Proteomes" id="UP000629870">
    <property type="component" value="Unassembled WGS sequence"/>
</dbReference>
<organism evidence="1 2">
    <name type="scientific">Deinococcus radiopugnans ATCC 19172</name>
    <dbReference type="NCBI Taxonomy" id="585398"/>
    <lineage>
        <taxon>Bacteria</taxon>
        <taxon>Thermotogati</taxon>
        <taxon>Deinococcota</taxon>
        <taxon>Deinococci</taxon>
        <taxon>Deinococcales</taxon>
        <taxon>Deinococcaceae</taxon>
        <taxon>Deinococcus</taxon>
    </lineage>
</organism>
<protein>
    <submittedName>
        <fullName evidence="1">Uncharacterized protein</fullName>
    </submittedName>
</protein>
<comment type="caution">
    <text evidence="1">The sequence shown here is derived from an EMBL/GenBank/DDBJ whole genome shotgun (WGS) entry which is preliminary data.</text>
</comment>
<sequence length="299" mass="32919">MSAPVWARTASACRCRADTVRVLNVPVSAELRALWRGWLAPARQPLFLTGEEAAAFDLQTLPRAELTLTPEERDTHAVWGISAAADRVAWLELADWHGLGSKRQRELLALQVGYKRGNIPRRRDFADLLPGLPEAHFLWTPDRLTDAVLQRVVTLSAGDTPCQKSGVPESVWEAASAHLPRVRELAGTFARHSGANCFGAVMGAAGVPGAENEWMGREPFGAFLQERTRSGGDDTQPGTVLLWRSADGLAQHAAVTLGEGWAFQKASQVWTSPRVVLRVNELKRAVRQRGQRRSRLTLR</sequence>
<evidence type="ECO:0000313" key="2">
    <source>
        <dbReference type="Proteomes" id="UP000629870"/>
    </source>
</evidence>
<gene>
    <name evidence="1" type="ORF">HNQ04_000931</name>
</gene>
<proteinExistence type="predicted"/>
<reference evidence="1 2" key="1">
    <citation type="submission" date="2020-08" db="EMBL/GenBank/DDBJ databases">
        <title>Genomic Encyclopedia of Type Strains, Phase IV (KMG-IV): sequencing the most valuable type-strain genomes for metagenomic binning, comparative biology and taxonomic classification.</title>
        <authorList>
            <person name="Goeker M."/>
        </authorList>
    </citation>
    <scope>NUCLEOTIDE SEQUENCE [LARGE SCALE GENOMIC DNA]</scope>
    <source>
        <strain evidence="1 2">DSM 12027</strain>
    </source>
</reference>
<accession>A0ABR6NNV1</accession>
<keyword evidence="2" id="KW-1185">Reference proteome</keyword>
<dbReference type="RefSeq" id="WP_249038921.1">
    <property type="nucleotide sequence ID" value="NZ_JACHEW010000003.1"/>
</dbReference>
<evidence type="ECO:0000313" key="1">
    <source>
        <dbReference type="EMBL" id="MBB6015702.1"/>
    </source>
</evidence>
<dbReference type="EMBL" id="JACHEW010000003">
    <property type="protein sequence ID" value="MBB6015702.1"/>
    <property type="molecule type" value="Genomic_DNA"/>
</dbReference>
<name>A0ABR6NNV1_9DEIO</name>